<dbReference type="PANTHER" id="PTHR47810:SF1">
    <property type="entry name" value="DNA LIGASE B"/>
    <property type="match status" value="1"/>
</dbReference>
<sequence>MTHYCRVISTTTLSLLLLLLTISPYTKAVEKPHIQKSLSFSKGAIKKQPEQNSDDISHYYVSEKLDGMRGYWNGTQLISRGGNLIKTPMWFTQNWPQTPMDGELWLGRNTFQLLMSCIKRRPIVEDQQSSCWANVRFMVFDLPKYNHPFSKRVQQMQRVIQNTKSHYLQMIAQEHLPTLAALNSKLNTVIAMQGEGLMLHLASAYYQVGRNKALLKLKRFDDAEATVIAYTEGKGKYIGMMGALQVKTEQGVVFKIGSGFSDDERKNPPAIGSIITYKFNGLTQAGVPRFARFWRIKRAE</sequence>
<dbReference type="CDD" id="cd07896">
    <property type="entry name" value="Adenylation_kDNA_ligase_like"/>
    <property type="match status" value="1"/>
</dbReference>
<feature type="domain" description="ATP-dependent DNA ligase family profile" evidence="8">
    <location>
        <begin position="100"/>
        <end position="218"/>
    </location>
</feature>
<dbReference type="SUPFAM" id="SSF50249">
    <property type="entry name" value="Nucleic acid-binding proteins"/>
    <property type="match status" value="1"/>
</dbReference>
<dbReference type="PANTHER" id="PTHR47810">
    <property type="entry name" value="DNA LIGASE"/>
    <property type="match status" value="1"/>
</dbReference>
<evidence type="ECO:0000256" key="6">
    <source>
        <dbReference type="ARBA" id="ARBA00034003"/>
    </source>
</evidence>
<keyword evidence="2 10" id="KW-0436">Ligase</keyword>
<feature type="domain" description="DNA ligase OB-like" evidence="9">
    <location>
        <begin position="232"/>
        <end position="296"/>
    </location>
</feature>
<proteinExistence type="predicted"/>
<dbReference type="Proteomes" id="UP001500021">
    <property type="component" value="Unassembled WGS sequence"/>
</dbReference>
<comment type="cofactor">
    <cofactor evidence="1">
        <name>a divalent metal cation</name>
        <dbReference type="ChEBI" id="CHEBI:60240"/>
    </cofactor>
</comment>
<name>A0ABN1L5V3_9GAMM</name>
<evidence type="ECO:0000256" key="3">
    <source>
        <dbReference type="ARBA" id="ARBA00022705"/>
    </source>
</evidence>
<dbReference type="Pfam" id="PF01068">
    <property type="entry name" value="DNA_ligase_A_M"/>
    <property type="match status" value="1"/>
</dbReference>
<evidence type="ECO:0000256" key="2">
    <source>
        <dbReference type="ARBA" id="ARBA00022598"/>
    </source>
</evidence>
<keyword evidence="7" id="KW-0732">Signal</keyword>
<reference evidence="10 11" key="1">
    <citation type="journal article" date="2019" name="Int. J. Syst. Evol. Microbiol.">
        <title>The Global Catalogue of Microorganisms (GCM) 10K type strain sequencing project: providing services to taxonomists for standard genome sequencing and annotation.</title>
        <authorList>
            <consortium name="The Broad Institute Genomics Platform"/>
            <consortium name="The Broad Institute Genome Sequencing Center for Infectious Disease"/>
            <person name="Wu L."/>
            <person name="Ma J."/>
        </authorList>
    </citation>
    <scope>NUCLEOTIDE SEQUENCE [LARGE SCALE GENOMIC DNA]</scope>
    <source>
        <strain evidence="10 11">JCM 15608</strain>
    </source>
</reference>
<dbReference type="Gene3D" id="3.30.1490.70">
    <property type="match status" value="1"/>
</dbReference>
<evidence type="ECO:0000313" key="11">
    <source>
        <dbReference type="Proteomes" id="UP001500021"/>
    </source>
</evidence>
<evidence type="ECO:0000256" key="1">
    <source>
        <dbReference type="ARBA" id="ARBA00001968"/>
    </source>
</evidence>
<gene>
    <name evidence="10" type="ORF">GCM10009111_12120</name>
</gene>
<protein>
    <submittedName>
        <fullName evidence="10">DNA ligase</fullName>
    </submittedName>
</protein>
<dbReference type="Pfam" id="PF14743">
    <property type="entry name" value="DNA_ligase_OB_2"/>
    <property type="match status" value="1"/>
</dbReference>
<feature type="chain" id="PRO_5046136791" evidence="7">
    <location>
        <begin position="29"/>
        <end position="300"/>
    </location>
</feature>
<dbReference type="Gene3D" id="3.30.470.30">
    <property type="entry name" value="DNA ligase/mRNA capping enzyme"/>
    <property type="match status" value="1"/>
</dbReference>
<dbReference type="InterPro" id="IPR012340">
    <property type="entry name" value="NA-bd_OB-fold"/>
</dbReference>
<evidence type="ECO:0000256" key="5">
    <source>
        <dbReference type="ARBA" id="ARBA00023204"/>
    </source>
</evidence>
<dbReference type="GO" id="GO:0016874">
    <property type="term" value="F:ligase activity"/>
    <property type="evidence" value="ECO:0007669"/>
    <property type="project" value="UniProtKB-KW"/>
</dbReference>
<evidence type="ECO:0000313" key="10">
    <source>
        <dbReference type="EMBL" id="GAA0814769.1"/>
    </source>
</evidence>
<evidence type="ECO:0000259" key="8">
    <source>
        <dbReference type="Pfam" id="PF01068"/>
    </source>
</evidence>
<dbReference type="InterPro" id="IPR012310">
    <property type="entry name" value="DNA_ligase_ATP-dep_cent"/>
</dbReference>
<comment type="caution">
    <text evidence="10">The sequence shown here is derived from an EMBL/GenBank/DDBJ whole genome shotgun (WGS) entry which is preliminary data.</text>
</comment>
<comment type="catalytic activity">
    <reaction evidence="6">
        <text>ATP + (deoxyribonucleotide)n-3'-hydroxyl + 5'-phospho-(deoxyribonucleotide)m = (deoxyribonucleotide)n+m + AMP + diphosphate.</text>
        <dbReference type="EC" id="6.5.1.1"/>
    </reaction>
</comment>
<organism evidence="10 11">
    <name type="scientific">Colwellia asteriadis</name>
    <dbReference type="NCBI Taxonomy" id="517723"/>
    <lineage>
        <taxon>Bacteria</taxon>
        <taxon>Pseudomonadati</taxon>
        <taxon>Pseudomonadota</taxon>
        <taxon>Gammaproteobacteria</taxon>
        <taxon>Alteromonadales</taxon>
        <taxon>Colwelliaceae</taxon>
        <taxon>Colwellia</taxon>
    </lineage>
</organism>
<keyword evidence="5" id="KW-0234">DNA repair</keyword>
<dbReference type="EMBL" id="BAAAFA010000003">
    <property type="protein sequence ID" value="GAA0814769.1"/>
    <property type="molecule type" value="Genomic_DNA"/>
</dbReference>
<feature type="signal peptide" evidence="7">
    <location>
        <begin position="1"/>
        <end position="28"/>
    </location>
</feature>
<keyword evidence="4" id="KW-0227">DNA damage</keyword>
<dbReference type="InterPro" id="IPR050326">
    <property type="entry name" value="NAD_dep_DNA_ligaseB"/>
</dbReference>
<accession>A0ABN1L5V3</accession>
<dbReference type="InterPro" id="IPR029319">
    <property type="entry name" value="DNA_ligase_OB"/>
</dbReference>
<keyword evidence="3" id="KW-0235">DNA replication</keyword>
<evidence type="ECO:0000256" key="7">
    <source>
        <dbReference type="SAM" id="SignalP"/>
    </source>
</evidence>
<keyword evidence="11" id="KW-1185">Reference proteome</keyword>
<dbReference type="SUPFAM" id="SSF56091">
    <property type="entry name" value="DNA ligase/mRNA capping enzyme, catalytic domain"/>
    <property type="match status" value="1"/>
</dbReference>
<dbReference type="NCBIfam" id="NF006592">
    <property type="entry name" value="PRK09125.1"/>
    <property type="match status" value="1"/>
</dbReference>
<dbReference type="Gene3D" id="2.40.50.140">
    <property type="entry name" value="Nucleic acid-binding proteins"/>
    <property type="match status" value="1"/>
</dbReference>
<evidence type="ECO:0000259" key="9">
    <source>
        <dbReference type="Pfam" id="PF14743"/>
    </source>
</evidence>
<evidence type="ECO:0000256" key="4">
    <source>
        <dbReference type="ARBA" id="ARBA00022763"/>
    </source>
</evidence>
<dbReference type="CDD" id="cd08041">
    <property type="entry name" value="OBF_kDNA_ligase_like"/>
    <property type="match status" value="1"/>
</dbReference>